<dbReference type="AlphaFoldDB" id="A0A8D8CCV4"/>
<protein>
    <submittedName>
        <fullName evidence="2">(northern house mosquito) hypothetical protein</fullName>
    </submittedName>
</protein>
<proteinExistence type="predicted"/>
<feature type="region of interest" description="Disordered" evidence="1">
    <location>
        <begin position="92"/>
        <end position="135"/>
    </location>
</feature>
<accession>A0A8D8CCV4</accession>
<organism evidence="2">
    <name type="scientific">Culex pipiens</name>
    <name type="common">House mosquito</name>
    <dbReference type="NCBI Taxonomy" id="7175"/>
    <lineage>
        <taxon>Eukaryota</taxon>
        <taxon>Metazoa</taxon>
        <taxon>Ecdysozoa</taxon>
        <taxon>Arthropoda</taxon>
        <taxon>Hexapoda</taxon>
        <taxon>Insecta</taxon>
        <taxon>Pterygota</taxon>
        <taxon>Neoptera</taxon>
        <taxon>Endopterygota</taxon>
        <taxon>Diptera</taxon>
        <taxon>Nematocera</taxon>
        <taxon>Culicoidea</taxon>
        <taxon>Culicidae</taxon>
        <taxon>Culicinae</taxon>
        <taxon>Culicini</taxon>
        <taxon>Culex</taxon>
        <taxon>Culex</taxon>
    </lineage>
</organism>
<feature type="compositionally biased region" description="Basic residues" evidence="1">
    <location>
        <begin position="29"/>
        <end position="42"/>
    </location>
</feature>
<feature type="region of interest" description="Disordered" evidence="1">
    <location>
        <begin position="19"/>
        <end position="56"/>
    </location>
</feature>
<evidence type="ECO:0000313" key="2">
    <source>
        <dbReference type="EMBL" id="CAG6488121.1"/>
    </source>
</evidence>
<sequence length="135" mass="14153">MRTLRAKLWPAEQLTAAQQRSPLGTARASVRRVRKAVPHRGRSAPAREAARDPAQAVQVRRMSAPVQLPAGPGSARCCAARRSQVRVSTLWQKECPPGSPAGARGHPHAEAGPDGATQSVPGVGAATSGKLSWEA</sequence>
<reference evidence="2" key="1">
    <citation type="submission" date="2021-05" db="EMBL/GenBank/DDBJ databases">
        <authorList>
            <person name="Alioto T."/>
            <person name="Alioto T."/>
            <person name="Gomez Garrido J."/>
        </authorList>
    </citation>
    <scope>NUCLEOTIDE SEQUENCE</scope>
</reference>
<evidence type="ECO:0000256" key="1">
    <source>
        <dbReference type="SAM" id="MobiDB-lite"/>
    </source>
</evidence>
<name>A0A8D8CCV4_CULPI</name>
<dbReference type="EMBL" id="HBUE01109343">
    <property type="protein sequence ID" value="CAG6488121.1"/>
    <property type="molecule type" value="Transcribed_RNA"/>
</dbReference>